<proteinExistence type="predicted"/>
<keyword evidence="2" id="KW-1185">Reference proteome</keyword>
<protein>
    <submittedName>
        <fullName evidence="1">Uncharacterized protein</fullName>
    </submittedName>
</protein>
<evidence type="ECO:0000313" key="2">
    <source>
        <dbReference type="Proteomes" id="UP001159427"/>
    </source>
</evidence>
<reference evidence="1 2" key="1">
    <citation type="submission" date="2022-05" db="EMBL/GenBank/DDBJ databases">
        <authorList>
            <consortium name="Genoscope - CEA"/>
            <person name="William W."/>
        </authorList>
    </citation>
    <scope>NUCLEOTIDE SEQUENCE [LARGE SCALE GENOMIC DNA]</scope>
</reference>
<accession>A0ABN8LBY5</accession>
<sequence>MNATGANGLSADETSASDGDNTKYVYCVNNFGHTLFNQMNVSFNGVLMTEQSNAYHQKAYLETLQNFNRQQGETTLVPQGWVNELNVAEELTPTNAGNNDKPNPNNWSGKTGLKALTSRLLGKGYHTFMIKPHIAVFRTGKCLVPGVQIDLELYLNDSNLFLFDNDLSVTLWMKKVTLNASVYARLLKERTLSKTKKVQYPVVRSEIRTYSFDGNSTRWSQANVFLNKVHHKVIIGLMNSTNYNGSLKYYPYAHETFGWIDGEEYPYRSLELTGDSSAEDLLGYDRFLTASGAYKRHRLPGDWGQGKNCTLFMFNNVAGDSDDPKYRNPKIRGNVSYEIDFRAAVGHNITV</sequence>
<organism evidence="1 2">
    <name type="scientific">Porites evermanni</name>
    <dbReference type="NCBI Taxonomy" id="104178"/>
    <lineage>
        <taxon>Eukaryota</taxon>
        <taxon>Metazoa</taxon>
        <taxon>Cnidaria</taxon>
        <taxon>Anthozoa</taxon>
        <taxon>Hexacorallia</taxon>
        <taxon>Scleractinia</taxon>
        <taxon>Fungiina</taxon>
        <taxon>Poritidae</taxon>
        <taxon>Porites</taxon>
    </lineage>
</organism>
<dbReference type="Proteomes" id="UP001159427">
    <property type="component" value="Unassembled WGS sequence"/>
</dbReference>
<feature type="non-terminal residue" evidence="1">
    <location>
        <position position="351"/>
    </location>
</feature>
<evidence type="ECO:0000313" key="1">
    <source>
        <dbReference type="EMBL" id="CAH3014591.1"/>
    </source>
</evidence>
<dbReference type="EMBL" id="CALNXI010000011">
    <property type="protein sequence ID" value="CAH3014591.1"/>
    <property type="molecule type" value="Genomic_DNA"/>
</dbReference>
<name>A0ABN8LBY5_9CNID</name>
<gene>
    <name evidence="1" type="ORF">PEVE_00001802</name>
</gene>
<comment type="caution">
    <text evidence="1">The sequence shown here is derived from an EMBL/GenBank/DDBJ whole genome shotgun (WGS) entry which is preliminary data.</text>
</comment>